<dbReference type="PATRIC" id="fig|1173022.3.peg.1278"/>
<keyword evidence="4" id="KW-1185">Reference proteome</keyword>
<dbReference type="HOGENOM" id="CLU_293146_0_0_3"/>
<feature type="transmembrane region" description="Helical" evidence="2">
    <location>
        <begin position="134"/>
        <end position="153"/>
    </location>
</feature>
<dbReference type="OrthoDB" id="415154at2"/>
<organism evidence="3 4">
    <name type="scientific">Crinalium epipsammum PCC 9333</name>
    <dbReference type="NCBI Taxonomy" id="1173022"/>
    <lineage>
        <taxon>Bacteria</taxon>
        <taxon>Bacillati</taxon>
        <taxon>Cyanobacteriota</taxon>
        <taxon>Cyanophyceae</taxon>
        <taxon>Gomontiellales</taxon>
        <taxon>Gomontiellaceae</taxon>
        <taxon>Crinalium</taxon>
    </lineage>
</organism>
<keyword evidence="2" id="KW-0472">Membrane</keyword>
<keyword evidence="2" id="KW-1133">Transmembrane helix</keyword>
<evidence type="ECO:0000313" key="4">
    <source>
        <dbReference type="Proteomes" id="UP000010472"/>
    </source>
</evidence>
<accession>K9VVG4</accession>
<reference evidence="3 4" key="1">
    <citation type="submission" date="2012-06" db="EMBL/GenBank/DDBJ databases">
        <title>Finished chromosome of genome of Crinalium epipsammum PCC 9333.</title>
        <authorList>
            <consortium name="US DOE Joint Genome Institute"/>
            <person name="Gugger M."/>
            <person name="Coursin T."/>
            <person name="Rippka R."/>
            <person name="Tandeau De Marsac N."/>
            <person name="Huntemann M."/>
            <person name="Wei C.-L."/>
            <person name="Han J."/>
            <person name="Detter J.C."/>
            <person name="Han C."/>
            <person name="Tapia R."/>
            <person name="Davenport K."/>
            <person name="Daligault H."/>
            <person name="Erkkila T."/>
            <person name="Gu W."/>
            <person name="Munk A.C.C."/>
            <person name="Teshima H."/>
            <person name="Xu Y."/>
            <person name="Chain P."/>
            <person name="Chen A."/>
            <person name="Krypides N."/>
            <person name="Mavromatis K."/>
            <person name="Markowitz V."/>
            <person name="Szeto E."/>
            <person name="Ivanova N."/>
            <person name="Mikhailova N."/>
            <person name="Ovchinnikova G."/>
            <person name="Pagani I."/>
            <person name="Pati A."/>
            <person name="Goodwin L."/>
            <person name="Peters L."/>
            <person name="Pitluck S."/>
            <person name="Woyke T."/>
            <person name="Kerfeld C."/>
        </authorList>
    </citation>
    <scope>NUCLEOTIDE SEQUENCE [LARGE SCALE GENOMIC DNA]</scope>
    <source>
        <strain evidence="3 4">PCC 9333</strain>
    </source>
</reference>
<dbReference type="EMBL" id="CP003620">
    <property type="protein sequence ID" value="AFZ12083.1"/>
    <property type="molecule type" value="Genomic_DNA"/>
</dbReference>
<dbReference type="STRING" id="1173022.Cri9333_1179"/>
<feature type="transmembrane region" description="Helical" evidence="2">
    <location>
        <begin position="100"/>
        <end position="122"/>
    </location>
</feature>
<gene>
    <name evidence="3" type="ORF">Cri9333_1179</name>
</gene>
<dbReference type="Proteomes" id="UP000010472">
    <property type="component" value="Chromosome"/>
</dbReference>
<dbReference type="RefSeq" id="WP_015202205.1">
    <property type="nucleotide sequence ID" value="NC_019753.1"/>
</dbReference>
<name>K9VVG4_9CYAN</name>
<proteinExistence type="predicted"/>
<evidence type="ECO:0000256" key="2">
    <source>
        <dbReference type="SAM" id="Phobius"/>
    </source>
</evidence>
<feature type="coiled-coil region" evidence="1">
    <location>
        <begin position="984"/>
        <end position="1026"/>
    </location>
</feature>
<sequence>MFQSTGIILGLNKLSLWMAQVPVDNAVDSPERAALVFSGPKFFIALVAGVVLAFAVQFVLTNLSVAVGISYLGHKSDSDSNDHHNNNDDSGSVGGTIRKIGTAVGIWTLITVTIALLIACYLAVKLTLITDAGLGAIVGLVIWATYFSLLVWVSSTTVGSLIGAVVNTATSGFQSILGTAAAAIGAKAASNQVVATAEAAANAIRREFTAGLDPVSMRETVEEYIQSLRPPELDIKSIRQEFEKILNDPQLKEVAVGGGLATIGRQQLLDLVSSRTDLSKRDVNRIADQLEAVWKQTVGQFPQAGQQLQPQQPDWMKDLMNYLKSAQPDQLRQEITGRIDQVMGMIQPNNRQGEGKDQESPSMVDQAMMLGFNALMSTVMGRTDLSQLDVQQILEQLKTARDKVSDQAGQITAQVKGEPTSSPIRTDVENYLLQAYAWKMNPQTVAREFKDVLYDPQADPGTVHREVDQLSRQDFVNLLQQRGLFTQDKINQIADQLESIRKEVVFTTKTAEEQQQKEDLRRRVEGYILLSKKEDLTKDAIARDFAEVLHDQDADTATLKERFSQLDRDSLLQIFTQRQPQDITADEAQAIVNDLEAQRDRSLLQAEDLATQAKAQAETVWLNLESYLQNTGKDELNPEGIKRDISKLLDDPQAGMGAIRARLSRFDRDTLVKLLSQRQDLSEEQVNQTIDQVQSTWSSALKAPQKVADKAKDQYDQITTSITEYLRNTGKDELNPEGIQRDLTKLLQNPKSGATALRDRLSRVDRDTLVKLLSQRQDLSEAQVNQVIDQVQGTIQGIIKAPRRFAARTQQGVQDFQSTLEDYLRNTGKEELNPEGVKRDIQLLLNDPRVGMESLSDRLSKIDRDTVIKLVSQRQDISEADATRVVDQVLSVRDQFTEQIRAVQRKVQDAINSVFDRIRNYLNDLERPELNYDGIKQDVRKLFDDPQAGFDALRDRLGHFNRDTLVAVMSSREDISEADANRLIDQIDRTRNSILQRAERMQQEAQNRMKAIKRQAQEQAEETRKAAESASWWLFGTAVISAIASAVAGALAVSAVVS</sequence>
<evidence type="ECO:0000256" key="1">
    <source>
        <dbReference type="SAM" id="Coils"/>
    </source>
</evidence>
<evidence type="ECO:0000313" key="3">
    <source>
        <dbReference type="EMBL" id="AFZ12083.1"/>
    </source>
</evidence>
<dbReference type="eggNOG" id="COG1196">
    <property type="taxonomic scope" value="Bacteria"/>
</dbReference>
<keyword evidence="1" id="KW-0175">Coiled coil</keyword>
<protein>
    <submittedName>
        <fullName evidence="3">Uncharacterized protein</fullName>
    </submittedName>
</protein>
<dbReference type="AlphaFoldDB" id="K9VVG4"/>
<dbReference type="KEGG" id="cep:Cri9333_1179"/>
<feature type="transmembrane region" description="Helical" evidence="2">
    <location>
        <begin position="42"/>
        <end position="72"/>
    </location>
</feature>
<feature type="coiled-coil region" evidence="1">
    <location>
        <begin position="585"/>
        <end position="612"/>
    </location>
</feature>
<feature type="transmembrane region" description="Helical" evidence="2">
    <location>
        <begin position="1032"/>
        <end position="1057"/>
    </location>
</feature>
<keyword evidence="2" id="KW-0812">Transmembrane</keyword>